<evidence type="ECO:0000256" key="5">
    <source>
        <dbReference type="ARBA" id="ARBA00022989"/>
    </source>
</evidence>
<evidence type="ECO:0000256" key="1">
    <source>
        <dbReference type="ARBA" id="ARBA00004429"/>
    </source>
</evidence>
<dbReference type="PANTHER" id="PTHR33362:SF7">
    <property type="entry name" value="SLL1103 PROTEIN"/>
    <property type="match status" value="1"/>
</dbReference>
<dbReference type="Pfam" id="PF06808">
    <property type="entry name" value="DctM"/>
    <property type="match status" value="1"/>
</dbReference>
<proteinExistence type="predicted"/>
<protein>
    <submittedName>
        <fullName evidence="10">C4-dicarboxylate TRAP transporter large permease protein DctM</fullName>
    </submittedName>
</protein>
<feature type="domain" description="TRAP C4-dicarboxylate transport system permease DctM subunit" evidence="9">
    <location>
        <begin position="15"/>
        <end position="528"/>
    </location>
</feature>
<feature type="transmembrane region" description="Helical" evidence="8">
    <location>
        <begin position="419"/>
        <end position="448"/>
    </location>
</feature>
<feature type="transmembrane region" description="Helical" evidence="8">
    <location>
        <begin position="42"/>
        <end position="61"/>
    </location>
</feature>
<evidence type="ECO:0000259" key="9">
    <source>
        <dbReference type="Pfam" id="PF06808"/>
    </source>
</evidence>
<feature type="transmembrane region" description="Helical" evidence="8">
    <location>
        <begin position="112"/>
        <end position="142"/>
    </location>
</feature>
<dbReference type="InterPro" id="IPR010656">
    <property type="entry name" value="DctM"/>
</dbReference>
<feature type="transmembrane region" description="Helical" evidence="8">
    <location>
        <begin position="378"/>
        <end position="398"/>
    </location>
</feature>
<reference evidence="11" key="1">
    <citation type="journal article" date="2022" name="Microorganisms">
        <title>Beyond the ABCs#Discovery of Three New Plasmid Types in Rhodobacterales (RepQ, RepY, RepW).</title>
        <authorList>
            <person name="Freese H.M."/>
            <person name="Ringel V."/>
            <person name="Overmann J."/>
            <person name="Petersen J."/>
        </authorList>
    </citation>
    <scope>NUCLEOTIDE SEQUENCE [LARGE SCALE GENOMIC DNA]</scope>
    <source>
        <strain evidence="11">DSM 109990</strain>
    </source>
</reference>
<keyword evidence="7" id="KW-0813">Transport</keyword>
<evidence type="ECO:0000313" key="10">
    <source>
        <dbReference type="EMBL" id="UOA15819.1"/>
    </source>
</evidence>
<accession>A0ABY3ZNY1</accession>
<feature type="transmembrane region" description="Helical" evidence="8">
    <location>
        <begin position="251"/>
        <end position="274"/>
    </location>
</feature>
<feature type="transmembrane region" description="Helical" evidence="8">
    <location>
        <begin position="73"/>
        <end position="92"/>
    </location>
</feature>
<evidence type="ECO:0000256" key="2">
    <source>
        <dbReference type="ARBA" id="ARBA00022475"/>
    </source>
</evidence>
<dbReference type="Proteomes" id="UP000831019">
    <property type="component" value="Chromosome"/>
</dbReference>
<comment type="subcellular location">
    <subcellularLocation>
        <location evidence="1 7">Cell inner membrane</location>
        <topology evidence="1 7">Multi-pass membrane protein</topology>
    </subcellularLocation>
</comment>
<keyword evidence="5 8" id="KW-1133">Transmembrane helix</keyword>
<feature type="transmembrane region" description="Helical" evidence="8">
    <location>
        <begin position="304"/>
        <end position="325"/>
    </location>
</feature>
<keyword evidence="3 7" id="KW-0997">Cell inner membrane</keyword>
<dbReference type="PANTHER" id="PTHR33362">
    <property type="entry name" value="SIALIC ACID TRAP TRANSPORTER PERMEASE PROTEIN SIAT-RELATED"/>
    <property type="match status" value="1"/>
</dbReference>
<feature type="transmembrane region" description="Helical" evidence="8">
    <location>
        <begin position="12"/>
        <end position="36"/>
    </location>
</feature>
<evidence type="ECO:0000313" key="11">
    <source>
        <dbReference type="Proteomes" id="UP000831019"/>
    </source>
</evidence>
<keyword evidence="2" id="KW-1003">Cell membrane</keyword>
<feature type="transmembrane region" description="Helical" evidence="8">
    <location>
        <begin position="206"/>
        <end position="231"/>
    </location>
</feature>
<comment type="function">
    <text evidence="7">Part of the tripartite ATP-independent periplasmic (TRAP) transport system.</text>
</comment>
<feature type="transmembrane region" description="Helical" evidence="8">
    <location>
        <begin position="337"/>
        <end position="358"/>
    </location>
</feature>
<feature type="transmembrane region" description="Helical" evidence="8">
    <location>
        <begin position="154"/>
        <end position="178"/>
    </location>
</feature>
<keyword evidence="4 8" id="KW-0812">Transmembrane</keyword>
<evidence type="ECO:0000256" key="8">
    <source>
        <dbReference type="SAM" id="Phobius"/>
    </source>
</evidence>
<evidence type="ECO:0000256" key="6">
    <source>
        <dbReference type="ARBA" id="ARBA00023136"/>
    </source>
</evidence>
<dbReference type="RefSeq" id="WP_243261303.1">
    <property type="nucleotide sequence ID" value="NZ_CP085144.1"/>
</dbReference>
<evidence type="ECO:0000256" key="4">
    <source>
        <dbReference type="ARBA" id="ARBA00022692"/>
    </source>
</evidence>
<evidence type="ECO:0000256" key="3">
    <source>
        <dbReference type="ARBA" id="ARBA00022519"/>
    </source>
</evidence>
<organism evidence="10 11">
    <name type="scientific">Sulfitobacter dubius</name>
    <dbReference type="NCBI Taxonomy" id="218673"/>
    <lineage>
        <taxon>Bacteria</taxon>
        <taxon>Pseudomonadati</taxon>
        <taxon>Pseudomonadota</taxon>
        <taxon>Alphaproteobacteria</taxon>
        <taxon>Rhodobacterales</taxon>
        <taxon>Roseobacteraceae</taxon>
        <taxon>Sulfitobacter</taxon>
    </lineage>
</organism>
<keyword evidence="6 8" id="KW-0472">Membrane</keyword>
<feature type="transmembrane region" description="Helical" evidence="8">
    <location>
        <begin position="468"/>
        <end position="494"/>
    </location>
</feature>
<feature type="transmembrane region" description="Helical" evidence="8">
    <location>
        <begin position="506"/>
        <end position="528"/>
    </location>
</feature>
<keyword evidence="11" id="KW-1185">Reference proteome</keyword>
<evidence type="ECO:0000256" key="7">
    <source>
        <dbReference type="RuleBase" id="RU369079"/>
    </source>
</evidence>
<sequence length="541" mass="56989">MSGLIAHLDLLMFPVAIVLLLRGFPVAFTLAGVGLLFSVLGAVFQVGFFAGGDLSFLRALFGRIFGLMDETNEVLVAVPLFVFMGVTLERSGVAADLLSSMAKIFGRLPGGLGISVAIVGMLLAASTGIVGATVVTMGLISLPTMLKANYDKRLSTGIIAASGTLGQIIPPSLVLIILGDVLSNAYITARRNAGDWAPDPVSVGDIFAGALLPGLILVGAYVLYILCVALFAPHRAPSVVAEGEKVSLGPVLLLLAPPLLLIVAVLGSILFGVATPTEAASIGSIGAILLAGQRLSDRSSLPQLVAVIGAIIVVYFVLNFDLRLAKSTITSGDKINIAIVSLGLIAFTWGSAVSLWRIWLSKTADEPSVLTSILRASLHMSVMVFAIYIGAQVFNLAFRGLGGEETVNEFFTGLPGGPWIALGSMLLIMFLLGFFLDFLEIVFVVTPIMAPVLFSFSGADGSVLFHPVWIAVVMGLNLQTSFLTPPFGFALFYLRAVAPKEVTTGDIYRGIIPFVVIQIVILAVVLWWSDLATWLPALLTS</sequence>
<name>A0ABY3ZNY1_9RHOB</name>
<gene>
    <name evidence="10" type="primary">dctM_7</name>
    <name evidence="10" type="ORF">DSM109990_02663</name>
</gene>
<dbReference type="InterPro" id="IPR004681">
    <property type="entry name" value="TRAP_DctM"/>
</dbReference>
<dbReference type="EMBL" id="CP085144">
    <property type="protein sequence ID" value="UOA15819.1"/>
    <property type="molecule type" value="Genomic_DNA"/>
</dbReference>